<protein>
    <recommendedName>
        <fullName evidence="11">fructokinase</fullName>
        <ecNumber evidence="11">2.7.1.4</ecNumber>
    </recommendedName>
</protein>
<organism evidence="13 14">
    <name type="scientific">Salipaludibacillus agaradhaerens</name>
    <name type="common">Bacillus agaradhaerens</name>
    <dbReference type="NCBI Taxonomy" id="76935"/>
    <lineage>
        <taxon>Bacteria</taxon>
        <taxon>Bacillati</taxon>
        <taxon>Bacillota</taxon>
        <taxon>Bacilli</taxon>
        <taxon>Bacillales</taxon>
        <taxon>Bacillaceae</taxon>
    </lineage>
</organism>
<evidence type="ECO:0000313" key="13">
    <source>
        <dbReference type="EMBL" id="MCR6097448.1"/>
    </source>
</evidence>
<proteinExistence type="inferred from homology"/>
<dbReference type="PANTHER" id="PTHR42742">
    <property type="entry name" value="TRANSCRIPTIONAL REPRESSOR MPRA"/>
    <property type="match status" value="1"/>
</dbReference>
<dbReference type="PANTHER" id="PTHR42742:SF3">
    <property type="entry name" value="FRUCTOKINASE"/>
    <property type="match status" value="1"/>
</dbReference>
<comment type="similarity">
    <text evidence="2">Belongs to the ROK (NagC/XylR) family.</text>
</comment>
<evidence type="ECO:0000256" key="4">
    <source>
        <dbReference type="ARBA" id="ARBA00022723"/>
    </source>
</evidence>
<dbReference type="InterPro" id="IPR000600">
    <property type="entry name" value="ROK"/>
</dbReference>
<comment type="catalytic activity">
    <reaction evidence="12">
        <text>D-fructose + ATP = D-fructose 6-phosphate + ADP + H(+)</text>
        <dbReference type="Rhea" id="RHEA:16125"/>
        <dbReference type="ChEBI" id="CHEBI:15378"/>
        <dbReference type="ChEBI" id="CHEBI:30616"/>
        <dbReference type="ChEBI" id="CHEBI:37721"/>
        <dbReference type="ChEBI" id="CHEBI:61527"/>
        <dbReference type="ChEBI" id="CHEBI:456216"/>
        <dbReference type="EC" id="2.7.1.4"/>
    </reaction>
</comment>
<evidence type="ECO:0000256" key="9">
    <source>
        <dbReference type="ARBA" id="ARBA00022842"/>
    </source>
</evidence>
<evidence type="ECO:0000256" key="10">
    <source>
        <dbReference type="ARBA" id="ARBA00023277"/>
    </source>
</evidence>
<sequence>MLGGIEAGGTKFVCAVANDDLTIVERIAFPTRSPEETFNDVFEFFDKFQLKALGIGSFGPIDVNEQSPSYGFITDTPKPFWSHFDFVGTLKEKYDVPVFWTTDVNAAAYGEKMKGSAINNESCLYLTVGTGVGGGVIYGENILEGFSHPEMGHILVQPHAEDPFEGGCPFHKNCLEGLASGSAIEKRFGRKGDTIPQDDKFWKIEAYYMAQALMTYTLTLRPEKIILGGGVMMQDHLLASLREEFSRLLNGYVATPDLSEYIVTPALKGDAGIVGSLLLAEKALREA</sequence>
<dbReference type="Gene3D" id="3.30.420.40">
    <property type="match status" value="2"/>
</dbReference>
<evidence type="ECO:0000256" key="5">
    <source>
        <dbReference type="ARBA" id="ARBA00022741"/>
    </source>
</evidence>
<keyword evidence="7" id="KW-0862">Zinc</keyword>
<keyword evidence="9" id="KW-0460">Magnesium</keyword>
<dbReference type="AlphaFoldDB" id="A0A9Q4B2Y3"/>
<keyword evidence="14" id="KW-1185">Reference proteome</keyword>
<name>A0A9Q4B2Y3_SALAG</name>
<dbReference type="InterPro" id="IPR049874">
    <property type="entry name" value="ROK_cs"/>
</dbReference>
<dbReference type="PROSITE" id="PS01125">
    <property type="entry name" value="ROK"/>
    <property type="match status" value="1"/>
</dbReference>
<keyword evidence="4" id="KW-0479">Metal-binding</keyword>
<comment type="caution">
    <text evidence="13">The sequence shown here is derived from an EMBL/GenBank/DDBJ whole genome shotgun (WGS) entry which is preliminary data.</text>
</comment>
<evidence type="ECO:0000256" key="2">
    <source>
        <dbReference type="ARBA" id="ARBA00006479"/>
    </source>
</evidence>
<keyword evidence="5" id="KW-0547">Nucleotide-binding</keyword>
<dbReference type="Pfam" id="PF00480">
    <property type="entry name" value="ROK"/>
    <property type="match status" value="1"/>
</dbReference>
<dbReference type="GO" id="GO:0005524">
    <property type="term" value="F:ATP binding"/>
    <property type="evidence" value="ECO:0007669"/>
    <property type="project" value="UniProtKB-KW"/>
</dbReference>
<dbReference type="InterPro" id="IPR051804">
    <property type="entry name" value="Carb_Metab_Reg_Kinase/Isom"/>
</dbReference>
<dbReference type="Proteomes" id="UP001057753">
    <property type="component" value="Unassembled WGS sequence"/>
</dbReference>
<accession>A0A9Q4B2Y3</accession>
<evidence type="ECO:0000256" key="1">
    <source>
        <dbReference type="ARBA" id="ARBA00001946"/>
    </source>
</evidence>
<dbReference type="FunFam" id="3.30.420.40:FF:000136">
    <property type="entry name" value="Putative fructokinase"/>
    <property type="match status" value="1"/>
</dbReference>
<evidence type="ECO:0000256" key="11">
    <source>
        <dbReference type="ARBA" id="ARBA00038887"/>
    </source>
</evidence>
<reference evidence="13" key="1">
    <citation type="submission" date="2020-06" db="EMBL/GenBank/DDBJ databases">
        <title>Insight into the genomes of haloalkaliphilic bacilli from Kenyan soda lakes.</title>
        <authorList>
            <person name="Mwirichia R."/>
            <person name="Villamizar G.C."/>
            <person name="Poehlein A."/>
            <person name="Mugweru J."/>
            <person name="Kipnyargis A."/>
            <person name="Kiplimo D."/>
            <person name="Orwa P."/>
            <person name="Daniel R."/>
        </authorList>
    </citation>
    <scope>NUCLEOTIDE SEQUENCE</scope>
    <source>
        <strain evidence="13">B1096_S55</strain>
    </source>
</reference>
<evidence type="ECO:0000256" key="6">
    <source>
        <dbReference type="ARBA" id="ARBA00022777"/>
    </source>
</evidence>
<dbReference type="InterPro" id="IPR043129">
    <property type="entry name" value="ATPase_NBD"/>
</dbReference>
<keyword evidence="3" id="KW-0808">Transferase</keyword>
<gene>
    <name evidence="13" type="ORF">HXA33_12920</name>
</gene>
<dbReference type="GO" id="GO:0008865">
    <property type="term" value="F:fructokinase activity"/>
    <property type="evidence" value="ECO:0007669"/>
    <property type="project" value="UniProtKB-EC"/>
</dbReference>
<keyword evidence="6" id="KW-0418">Kinase</keyword>
<comment type="cofactor">
    <cofactor evidence="1">
        <name>Mg(2+)</name>
        <dbReference type="ChEBI" id="CHEBI:18420"/>
    </cofactor>
</comment>
<dbReference type="EMBL" id="JABXYM010000001">
    <property type="protein sequence ID" value="MCR6097448.1"/>
    <property type="molecule type" value="Genomic_DNA"/>
</dbReference>
<evidence type="ECO:0000256" key="8">
    <source>
        <dbReference type="ARBA" id="ARBA00022840"/>
    </source>
</evidence>
<evidence type="ECO:0000256" key="3">
    <source>
        <dbReference type="ARBA" id="ARBA00022679"/>
    </source>
</evidence>
<evidence type="ECO:0000256" key="12">
    <source>
        <dbReference type="ARBA" id="ARBA00048451"/>
    </source>
</evidence>
<dbReference type="CDD" id="cd24067">
    <property type="entry name" value="ASKHA_NBD_ROK_BsFRK-like"/>
    <property type="match status" value="1"/>
</dbReference>
<evidence type="ECO:0000256" key="7">
    <source>
        <dbReference type="ARBA" id="ARBA00022833"/>
    </source>
</evidence>
<dbReference type="SUPFAM" id="SSF53067">
    <property type="entry name" value="Actin-like ATPase domain"/>
    <property type="match status" value="1"/>
</dbReference>
<evidence type="ECO:0000313" key="14">
    <source>
        <dbReference type="Proteomes" id="UP001057753"/>
    </source>
</evidence>
<keyword evidence="8" id="KW-0067">ATP-binding</keyword>
<keyword evidence="10" id="KW-0119">Carbohydrate metabolism</keyword>
<dbReference type="FunFam" id="3.30.420.40:FF:000153">
    <property type="entry name" value="Putative fructokinase"/>
    <property type="match status" value="1"/>
</dbReference>
<dbReference type="GO" id="GO:0046872">
    <property type="term" value="F:metal ion binding"/>
    <property type="evidence" value="ECO:0007669"/>
    <property type="project" value="UniProtKB-KW"/>
</dbReference>
<dbReference type="EC" id="2.7.1.4" evidence="11"/>